<reference evidence="4" key="1">
    <citation type="submission" date="2014-11" db="EMBL/GenBank/DDBJ databases">
        <authorList>
            <person name="Otto D Thomas"/>
            <person name="Naeem Raeece"/>
        </authorList>
    </citation>
    <scope>NUCLEOTIDE SEQUENCE</scope>
</reference>
<feature type="repeat" description="ANK" evidence="3">
    <location>
        <begin position="152"/>
        <end position="184"/>
    </location>
</feature>
<dbReference type="Gene3D" id="1.25.40.20">
    <property type="entry name" value="Ankyrin repeat-containing domain"/>
    <property type="match status" value="1"/>
</dbReference>
<dbReference type="Pfam" id="PF13637">
    <property type="entry name" value="Ank_4"/>
    <property type="match status" value="1"/>
</dbReference>
<feature type="repeat" description="ANK" evidence="3">
    <location>
        <begin position="222"/>
        <end position="254"/>
    </location>
</feature>
<dbReference type="PANTHER" id="PTHR24180:SF45">
    <property type="entry name" value="POLY [ADP-RIBOSE] POLYMERASE TANKYRASE"/>
    <property type="match status" value="1"/>
</dbReference>
<dbReference type="AlphaFoldDB" id="A0A0G4HMQ3"/>
<dbReference type="SUPFAM" id="SSF48403">
    <property type="entry name" value="Ankyrin repeat"/>
    <property type="match status" value="1"/>
</dbReference>
<dbReference type="PhylomeDB" id="A0A0G4HMQ3"/>
<organism evidence="4">
    <name type="scientific">Chromera velia CCMP2878</name>
    <dbReference type="NCBI Taxonomy" id="1169474"/>
    <lineage>
        <taxon>Eukaryota</taxon>
        <taxon>Sar</taxon>
        <taxon>Alveolata</taxon>
        <taxon>Colpodellida</taxon>
        <taxon>Chromeraceae</taxon>
        <taxon>Chromera</taxon>
    </lineage>
</organism>
<keyword evidence="2 3" id="KW-0040">ANK repeat</keyword>
<dbReference type="InterPro" id="IPR036770">
    <property type="entry name" value="Ankyrin_rpt-contain_sf"/>
</dbReference>
<dbReference type="Pfam" id="PF12796">
    <property type="entry name" value="Ank_2"/>
    <property type="match status" value="1"/>
</dbReference>
<feature type="repeat" description="ANK" evidence="3">
    <location>
        <begin position="189"/>
        <end position="221"/>
    </location>
</feature>
<dbReference type="VEuPathDB" id="CryptoDB:Cvel_29221"/>
<accession>A0A0G4HMQ3</accession>
<evidence type="ECO:0000256" key="3">
    <source>
        <dbReference type="PROSITE-ProRule" id="PRU00023"/>
    </source>
</evidence>
<keyword evidence="1" id="KW-0677">Repeat</keyword>
<evidence type="ECO:0000256" key="1">
    <source>
        <dbReference type="ARBA" id="ARBA00022737"/>
    </source>
</evidence>
<dbReference type="InterPro" id="IPR002110">
    <property type="entry name" value="Ankyrin_rpt"/>
</dbReference>
<evidence type="ECO:0000256" key="2">
    <source>
        <dbReference type="ARBA" id="ARBA00023043"/>
    </source>
</evidence>
<protein>
    <submittedName>
        <fullName evidence="4">Uncharacterized protein</fullName>
    </submittedName>
</protein>
<name>A0A0G4HMQ3_9ALVE</name>
<sequence length="293" mass="32245">MGQRTTDAVEESDITGVEEELKGLEDEFLGIVETLREKRRLLAAIKSKGRRSSFSYPSTPLPQEKAALCRLRKAAQEARKSIRKEYNEIFRWNFKADLTPLFRRKVGKVLRSFQHASSQALRTALDGFISQGERDDFRLLLIAGAEVDGLVEGQSALMRAVSAGDSEAVEMLVLSEADLEVKGRGEAFTNVTPLFEACWKRRVEIAEFLLCRGADPNVENHEGLRPLHIAAGRGMLCLVDSLVSHGADLSAQAIDADTALTHASLNGHRNVVDLLLERGAQWGGELGSNSAHH</sequence>
<dbReference type="PANTHER" id="PTHR24180">
    <property type="entry name" value="CYCLIN-DEPENDENT KINASE INHIBITOR 2C-RELATED"/>
    <property type="match status" value="1"/>
</dbReference>
<gene>
    <name evidence="4" type="ORF">Cvel_29221</name>
</gene>
<proteinExistence type="predicted"/>
<dbReference type="EMBL" id="CDMZ01003192">
    <property type="protein sequence ID" value="CEM45458.1"/>
    <property type="molecule type" value="Genomic_DNA"/>
</dbReference>
<dbReference type="SMART" id="SM00248">
    <property type="entry name" value="ANK"/>
    <property type="match status" value="4"/>
</dbReference>
<dbReference type="PROSITE" id="PS50297">
    <property type="entry name" value="ANK_REP_REGION"/>
    <property type="match status" value="4"/>
</dbReference>
<feature type="repeat" description="ANK" evidence="3">
    <location>
        <begin position="255"/>
        <end position="281"/>
    </location>
</feature>
<dbReference type="PROSITE" id="PS50088">
    <property type="entry name" value="ANK_REPEAT"/>
    <property type="match status" value="4"/>
</dbReference>
<evidence type="ECO:0000313" key="4">
    <source>
        <dbReference type="EMBL" id="CEM45458.1"/>
    </source>
</evidence>
<dbReference type="InterPro" id="IPR051637">
    <property type="entry name" value="Ank_repeat_dom-contain_49"/>
</dbReference>